<dbReference type="AlphaFoldDB" id="A0A4Q9V027"/>
<organism evidence="6 7">
    <name type="scientific">Arcanobacterium bovis</name>
    <dbReference type="NCBI Taxonomy" id="2529275"/>
    <lineage>
        <taxon>Bacteria</taxon>
        <taxon>Bacillati</taxon>
        <taxon>Actinomycetota</taxon>
        <taxon>Actinomycetes</taxon>
        <taxon>Actinomycetales</taxon>
        <taxon>Actinomycetaceae</taxon>
        <taxon>Arcanobacterium</taxon>
    </lineage>
</organism>
<keyword evidence="7" id="KW-1185">Reference proteome</keyword>
<evidence type="ECO:0000256" key="4">
    <source>
        <dbReference type="ARBA" id="ARBA00023136"/>
    </source>
</evidence>
<feature type="transmembrane region" description="Helical" evidence="5">
    <location>
        <begin position="39"/>
        <end position="62"/>
    </location>
</feature>
<evidence type="ECO:0000256" key="3">
    <source>
        <dbReference type="ARBA" id="ARBA00022989"/>
    </source>
</evidence>
<dbReference type="Proteomes" id="UP000293036">
    <property type="component" value="Unassembled WGS sequence"/>
</dbReference>
<dbReference type="GO" id="GO:0005384">
    <property type="term" value="F:manganese ion transmembrane transporter activity"/>
    <property type="evidence" value="ECO:0007669"/>
    <property type="project" value="InterPro"/>
</dbReference>
<keyword evidence="4 5" id="KW-0472">Membrane</keyword>
<dbReference type="InterPro" id="IPR008217">
    <property type="entry name" value="Ccc1_fam"/>
</dbReference>
<feature type="transmembrane region" description="Helical" evidence="5">
    <location>
        <begin position="68"/>
        <end position="89"/>
    </location>
</feature>
<evidence type="ECO:0000313" key="6">
    <source>
        <dbReference type="EMBL" id="TBW21999.1"/>
    </source>
</evidence>
<dbReference type="GO" id="GO:0012505">
    <property type="term" value="C:endomembrane system"/>
    <property type="evidence" value="ECO:0007669"/>
    <property type="project" value="UniProtKB-SubCell"/>
</dbReference>
<proteinExistence type="predicted"/>
<feature type="transmembrane region" description="Helical" evidence="5">
    <location>
        <begin position="232"/>
        <end position="252"/>
    </location>
</feature>
<dbReference type="GO" id="GO:0030026">
    <property type="term" value="P:intracellular manganese ion homeostasis"/>
    <property type="evidence" value="ECO:0007669"/>
    <property type="project" value="InterPro"/>
</dbReference>
<evidence type="ECO:0000256" key="2">
    <source>
        <dbReference type="ARBA" id="ARBA00022692"/>
    </source>
</evidence>
<dbReference type="Pfam" id="PF01988">
    <property type="entry name" value="VIT1"/>
    <property type="match status" value="1"/>
</dbReference>
<feature type="transmembrane region" description="Helical" evidence="5">
    <location>
        <begin position="170"/>
        <end position="190"/>
    </location>
</feature>
<reference evidence="6 7" key="1">
    <citation type="submission" date="2019-02" db="EMBL/GenBank/DDBJ databases">
        <title>Arcanobacterium bovis sp. nov., isolated from the milk of a cow with mastitis.</title>
        <authorList>
            <person name="Sammra O."/>
            <person name="Foster G."/>
            <person name="Hassan A."/>
            <person name="Alssahen M."/>
            <person name="Laemmler C."/>
            <person name="Borowiak M."/>
            <person name="Malorny B."/>
            <person name="Abdulmawjood A."/>
        </authorList>
    </citation>
    <scope>NUCLEOTIDE SEQUENCE [LARGE SCALE GENOMIC DNA]</scope>
    <source>
        <strain evidence="6 7">C605018/01/1</strain>
    </source>
</reference>
<sequence length="255" mass="26015">MNNVSACNNCVEDNTDVETLEVIEAQDGAMNSRLNWLRAGVLGANDGIVSTAGLVVGVAGAAVNSHALFVSGVAGLVAGALSMAAGEFVSVSTQRDSERAALVRQRKAIAKDPVGSQRRLAGIIAGHGVSKFLATRMASELSRTDQDAEAAHARFELGIDPAELTNPWHAALASMAAFALGAIIPLLAILLSPTQWAVTITVIAVSVSLTITGAVSAKLGEAPVIPATIRNIVWGNIAMIVTYGIGSLVGGLGPA</sequence>
<dbReference type="PANTHER" id="PTHR31851">
    <property type="entry name" value="FE(2+)/MN(2+) TRANSPORTER PCL1"/>
    <property type="match status" value="1"/>
</dbReference>
<protein>
    <submittedName>
        <fullName evidence="6">VIT family protein</fullName>
    </submittedName>
</protein>
<dbReference type="OrthoDB" id="188924at2"/>
<comment type="caution">
    <text evidence="6">The sequence shown here is derived from an EMBL/GenBank/DDBJ whole genome shotgun (WGS) entry which is preliminary data.</text>
</comment>
<evidence type="ECO:0000256" key="1">
    <source>
        <dbReference type="ARBA" id="ARBA00004127"/>
    </source>
</evidence>
<comment type="subcellular location">
    <subcellularLocation>
        <location evidence="1">Endomembrane system</location>
        <topology evidence="1">Multi-pass membrane protein</topology>
    </subcellularLocation>
</comment>
<accession>A0A4Q9V027</accession>
<name>A0A4Q9V027_9ACTO</name>
<dbReference type="CDD" id="cd02432">
    <property type="entry name" value="Nodulin-21_like_1"/>
    <property type="match status" value="1"/>
</dbReference>
<dbReference type="EMBL" id="SJDT01000003">
    <property type="protein sequence ID" value="TBW21999.1"/>
    <property type="molecule type" value="Genomic_DNA"/>
</dbReference>
<evidence type="ECO:0000313" key="7">
    <source>
        <dbReference type="Proteomes" id="UP000293036"/>
    </source>
</evidence>
<gene>
    <name evidence="6" type="ORF">EZJ44_03940</name>
</gene>
<keyword evidence="3 5" id="KW-1133">Transmembrane helix</keyword>
<feature type="transmembrane region" description="Helical" evidence="5">
    <location>
        <begin position="196"/>
        <end position="220"/>
    </location>
</feature>
<keyword evidence="2 5" id="KW-0812">Transmembrane</keyword>
<evidence type="ECO:0000256" key="5">
    <source>
        <dbReference type="SAM" id="Phobius"/>
    </source>
</evidence>